<dbReference type="AlphaFoldDB" id="A0A645I845"/>
<keyword evidence="1" id="KW-1133">Transmembrane helix</keyword>
<keyword evidence="1" id="KW-0812">Transmembrane</keyword>
<evidence type="ECO:0000256" key="1">
    <source>
        <dbReference type="SAM" id="Phobius"/>
    </source>
</evidence>
<keyword evidence="1" id="KW-0472">Membrane</keyword>
<evidence type="ECO:0000313" key="2">
    <source>
        <dbReference type="EMBL" id="MPN44484.1"/>
    </source>
</evidence>
<comment type="caution">
    <text evidence="2">The sequence shown here is derived from an EMBL/GenBank/DDBJ whole genome shotgun (WGS) entry which is preliminary data.</text>
</comment>
<reference evidence="2" key="1">
    <citation type="submission" date="2019-08" db="EMBL/GenBank/DDBJ databases">
        <authorList>
            <person name="Kucharzyk K."/>
            <person name="Murdoch R.W."/>
            <person name="Higgins S."/>
            <person name="Loffler F."/>
        </authorList>
    </citation>
    <scope>NUCLEOTIDE SEQUENCE</scope>
</reference>
<organism evidence="2">
    <name type="scientific">bioreactor metagenome</name>
    <dbReference type="NCBI Taxonomy" id="1076179"/>
    <lineage>
        <taxon>unclassified sequences</taxon>
        <taxon>metagenomes</taxon>
        <taxon>ecological metagenomes</taxon>
    </lineage>
</organism>
<accession>A0A645I845</accession>
<name>A0A645I845_9ZZZZ</name>
<dbReference type="EMBL" id="VSSQ01103626">
    <property type="protein sequence ID" value="MPN44484.1"/>
    <property type="molecule type" value="Genomic_DNA"/>
</dbReference>
<feature type="transmembrane region" description="Helical" evidence="1">
    <location>
        <begin position="98"/>
        <end position="116"/>
    </location>
</feature>
<gene>
    <name evidence="2" type="ORF">SDC9_192049</name>
</gene>
<protein>
    <submittedName>
        <fullName evidence="2">Uncharacterized protein</fullName>
    </submittedName>
</protein>
<sequence length="145" mass="16708">MRGSRADRYVAGVVFFHDLLHGDRLADDYVAFDVYAEFLHRLYLHFDDLFGESEFRDAVDEDAACRVEGLEDLHFVTHFRKVSRDCEARGAGADYRDFAFLFAFVNFALHVFLRVFPVGDEAFEFADRDGLKVFHFADCAEAFAL</sequence>
<proteinExistence type="predicted"/>